<name>T1CKH3_9ZZZZ</name>
<dbReference type="PANTHER" id="PTHR33525">
    <property type="match status" value="1"/>
</dbReference>
<comment type="caution">
    <text evidence="2">The sequence shown here is derived from an EMBL/GenBank/DDBJ whole genome shotgun (WGS) entry which is preliminary data.</text>
</comment>
<dbReference type="SUPFAM" id="SSF109604">
    <property type="entry name" value="HD-domain/PDEase-like"/>
    <property type="match status" value="1"/>
</dbReference>
<dbReference type="InterPro" id="IPR052340">
    <property type="entry name" value="RNase_Y/CdgJ"/>
</dbReference>
<feature type="domain" description="HDOD" evidence="1">
    <location>
        <begin position="20"/>
        <end position="159"/>
    </location>
</feature>
<feature type="non-terminal residue" evidence="2">
    <location>
        <position position="159"/>
    </location>
</feature>
<dbReference type="InterPro" id="IPR013976">
    <property type="entry name" value="HDOD"/>
</dbReference>
<accession>T1CKH3</accession>
<dbReference type="EMBL" id="AUZX01005214">
    <property type="protein sequence ID" value="EQD68670.1"/>
    <property type="molecule type" value="Genomic_DNA"/>
</dbReference>
<sequence length="159" mass="18469">MTEEFKTLSQWVSFLETSILPVSRNSLADLEMLRLDEEQLSVLTVARIVLRDPLLMAHVLRYLQNHRSRHQETEIIEVEQAILVLGLDAFYQKVMGGLGSVEDQLNEHPAALTNLQRVERRAERAADYAREWAIRLNDRRFGEVYVATLLHDLAEMLLW</sequence>
<evidence type="ECO:0000259" key="1">
    <source>
        <dbReference type="PROSITE" id="PS51833"/>
    </source>
</evidence>
<dbReference type="PROSITE" id="PS51833">
    <property type="entry name" value="HDOD"/>
    <property type="match status" value="1"/>
</dbReference>
<dbReference type="AlphaFoldDB" id="T1CKH3"/>
<reference evidence="2" key="1">
    <citation type="submission" date="2013-08" db="EMBL/GenBank/DDBJ databases">
        <authorList>
            <person name="Mendez C."/>
            <person name="Richter M."/>
            <person name="Ferrer M."/>
            <person name="Sanchez J."/>
        </authorList>
    </citation>
    <scope>NUCLEOTIDE SEQUENCE</scope>
</reference>
<evidence type="ECO:0000313" key="2">
    <source>
        <dbReference type="EMBL" id="EQD68670.1"/>
    </source>
</evidence>
<reference evidence="2" key="2">
    <citation type="journal article" date="2014" name="ISME J.">
        <title>Microbial stratification in low pH oxic and suboxic macroscopic growths along an acid mine drainage.</title>
        <authorList>
            <person name="Mendez-Garcia C."/>
            <person name="Mesa V."/>
            <person name="Sprenger R.R."/>
            <person name="Richter M."/>
            <person name="Diez M.S."/>
            <person name="Solano J."/>
            <person name="Bargiela R."/>
            <person name="Golyshina O.V."/>
            <person name="Manteca A."/>
            <person name="Ramos J.L."/>
            <person name="Gallego J.R."/>
            <person name="Llorente I."/>
            <person name="Martins Dos Santos V.A."/>
            <person name="Jensen O.N."/>
            <person name="Pelaez A.I."/>
            <person name="Sanchez J."/>
            <person name="Ferrer M."/>
        </authorList>
    </citation>
    <scope>NUCLEOTIDE SEQUENCE</scope>
</reference>
<organism evidence="2">
    <name type="scientific">mine drainage metagenome</name>
    <dbReference type="NCBI Taxonomy" id="410659"/>
    <lineage>
        <taxon>unclassified sequences</taxon>
        <taxon>metagenomes</taxon>
        <taxon>ecological metagenomes</taxon>
    </lineage>
</organism>
<proteinExistence type="predicted"/>
<protein>
    <submittedName>
        <fullName evidence="2">Signal transduction protein</fullName>
    </submittedName>
</protein>
<dbReference type="Gene3D" id="1.10.3210.10">
    <property type="entry name" value="Hypothetical protein af1432"/>
    <property type="match status" value="1"/>
</dbReference>
<dbReference type="PANTHER" id="PTHR33525:SF3">
    <property type="entry name" value="RIBONUCLEASE Y"/>
    <property type="match status" value="1"/>
</dbReference>
<gene>
    <name evidence="2" type="ORF">B1A_07219</name>
</gene>
<dbReference type="Pfam" id="PF08668">
    <property type="entry name" value="HDOD"/>
    <property type="match status" value="1"/>
</dbReference>